<comment type="function">
    <text evidence="9">Transmembrane (T) component of an energy-coupling factor (ECF) ABC-transporter complex. Unlike classic ABC transporters this ECF transporter provides the energy necessary to transport a number of different substrates.</text>
</comment>
<dbReference type="InterPro" id="IPR051611">
    <property type="entry name" value="ECF_transporter_component"/>
</dbReference>
<reference evidence="10" key="2">
    <citation type="submission" date="2020-09" db="EMBL/GenBank/DDBJ databases">
        <authorList>
            <person name="Sun Q."/>
            <person name="Zhou Y."/>
        </authorList>
    </citation>
    <scope>NUCLEOTIDE SEQUENCE</scope>
    <source>
        <strain evidence="10">CGMCC 1.15179</strain>
    </source>
</reference>
<keyword evidence="4 9" id="KW-0813">Transport</keyword>
<evidence type="ECO:0000256" key="8">
    <source>
        <dbReference type="ARBA" id="ARBA00023136"/>
    </source>
</evidence>
<dbReference type="InterPro" id="IPR003339">
    <property type="entry name" value="ABC/ECF_trnsptr_transmembrane"/>
</dbReference>
<evidence type="ECO:0000256" key="4">
    <source>
        <dbReference type="ARBA" id="ARBA00022448"/>
    </source>
</evidence>
<dbReference type="InterPro" id="IPR024919">
    <property type="entry name" value="EcfT"/>
</dbReference>
<dbReference type="HAMAP" id="MF_01461">
    <property type="entry name" value="EcfT"/>
    <property type="match status" value="1"/>
</dbReference>
<dbReference type="CDD" id="cd16914">
    <property type="entry name" value="EcfT"/>
    <property type="match status" value="1"/>
</dbReference>
<evidence type="ECO:0000256" key="3">
    <source>
        <dbReference type="ARBA" id="ARBA00014042"/>
    </source>
</evidence>
<protein>
    <recommendedName>
        <fullName evidence="3 9">Energy-coupling factor transporter transmembrane protein EcfT</fullName>
        <shortName evidence="9">ECF transporter T component EcfT</shortName>
    </recommendedName>
</protein>
<feature type="transmembrane region" description="Helical" evidence="9">
    <location>
        <begin position="75"/>
        <end position="97"/>
    </location>
</feature>
<keyword evidence="7 9" id="KW-1133">Transmembrane helix</keyword>
<evidence type="ECO:0000256" key="5">
    <source>
        <dbReference type="ARBA" id="ARBA00022475"/>
    </source>
</evidence>
<evidence type="ECO:0000313" key="11">
    <source>
        <dbReference type="Proteomes" id="UP000625210"/>
    </source>
</evidence>
<keyword evidence="8 9" id="KW-0472">Membrane</keyword>
<evidence type="ECO:0000256" key="1">
    <source>
        <dbReference type="ARBA" id="ARBA00004651"/>
    </source>
</evidence>
<dbReference type="PANTHER" id="PTHR34857:SF2">
    <property type="entry name" value="SLL0384 PROTEIN"/>
    <property type="match status" value="1"/>
</dbReference>
<feature type="transmembrane region" description="Helical" evidence="9">
    <location>
        <begin position="117"/>
        <end position="136"/>
    </location>
</feature>
<dbReference type="Proteomes" id="UP000625210">
    <property type="component" value="Unassembled WGS sequence"/>
</dbReference>
<keyword evidence="5 9" id="KW-1003">Cell membrane</keyword>
<keyword evidence="11" id="KW-1185">Reference proteome</keyword>
<evidence type="ECO:0000313" key="10">
    <source>
        <dbReference type="EMBL" id="GGE20747.1"/>
    </source>
</evidence>
<reference evidence="10" key="1">
    <citation type="journal article" date="2014" name="Int. J. Syst. Evol. Microbiol.">
        <title>Complete genome sequence of Corynebacterium casei LMG S-19264T (=DSM 44701T), isolated from a smear-ripened cheese.</title>
        <authorList>
            <consortium name="US DOE Joint Genome Institute (JGI-PGF)"/>
            <person name="Walter F."/>
            <person name="Albersmeier A."/>
            <person name="Kalinowski J."/>
            <person name="Ruckert C."/>
        </authorList>
    </citation>
    <scope>NUCLEOTIDE SEQUENCE</scope>
    <source>
        <strain evidence="10">CGMCC 1.15179</strain>
    </source>
</reference>
<proteinExistence type="inferred from homology"/>
<dbReference type="PANTHER" id="PTHR34857">
    <property type="entry name" value="SLL0384 PROTEIN"/>
    <property type="match status" value="1"/>
</dbReference>
<accession>A0A8J2VII9</accession>
<evidence type="ECO:0000256" key="6">
    <source>
        <dbReference type="ARBA" id="ARBA00022692"/>
    </source>
</evidence>
<dbReference type="GO" id="GO:0022857">
    <property type="term" value="F:transmembrane transporter activity"/>
    <property type="evidence" value="ECO:0007669"/>
    <property type="project" value="UniProtKB-UniRule"/>
</dbReference>
<dbReference type="RefSeq" id="WP_188648081.1">
    <property type="nucleotide sequence ID" value="NZ_BMHQ01000008.1"/>
</dbReference>
<evidence type="ECO:0000256" key="2">
    <source>
        <dbReference type="ARBA" id="ARBA00005660"/>
    </source>
</evidence>
<name>A0A8J2VII9_9BACL</name>
<feature type="transmembrane region" description="Helical" evidence="9">
    <location>
        <begin position="28"/>
        <end position="55"/>
    </location>
</feature>
<comment type="subunit">
    <text evidence="9">Forms a stable energy-coupling factor (ECF) transporter complex composed of 2 membrane-embedded substrate-binding proteins (S component), 2 ATP-binding proteins (A component) and 2 transmembrane proteins (T component).</text>
</comment>
<evidence type="ECO:0000256" key="7">
    <source>
        <dbReference type="ARBA" id="ARBA00022989"/>
    </source>
</evidence>
<dbReference type="Pfam" id="PF02361">
    <property type="entry name" value="CbiQ"/>
    <property type="match status" value="1"/>
</dbReference>
<dbReference type="AlphaFoldDB" id="A0A8J2VII9"/>
<sequence>MSAFQSPVLGQYIPTGSVLHRLDPRTKLLFVFGYMFVVFLAQDALAYLFLTVIAAGGVWLSRIPLPMIFRGLKPILWLIALTALLHLGFTKGGDLLLQWGPVTVYEEGVRQAGWMSLRFLLLVVMGTLLTLTTSPIDLTDGLERLLKPLEKLRVPAHELALMMSIALRFLPALWEETEKIIKAQQARGADFETGNLFQRAKSYIPVIIPLFVSAFRRAEELALAMEARCYRGGKGRTRIRQLQFAPRDWGMLVLLAGLTGVLLWLRLNT</sequence>
<comment type="subcellular location">
    <subcellularLocation>
        <location evidence="1 9">Cell membrane</location>
        <topology evidence="1 9">Multi-pass membrane protein</topology>
    </subcellularLocation>
</comment>
<comment type="similarity">
    <text evidence="2 9">Belongs to the energy-coupling factor EcfT family.</text>
</comment>
<feature type="transmembrane region" description="Helical" evidence="9">
    <location>
        <begin position="249"/>
        <end position="267"/>
    </location>
</feature>
<comment type="caution">
    <text evidence="10">The sequence shown here is derived from an EMBL/GenBank/DDBJ whole genome shotgun (WGS) entry which is preliminary data.</text>
</comment>
<evidence type="ECO:0000256" key="9">
    <source>
        <dbReference type="HAMAP-Rule" id="MF_01461"/>
    </source>
</evidence>
<gene>
    <name evidence="9 10" type="primary">ecfT</name>
    <name evidence="10" type="ORF">GCM10011571_23430</name>
</gene>
<keyword evidence="6 9" id="KW-0812">Transmembrane</keyword>
<dbReference type="GO" id="GO:0005886">
    <property type="term" value="C:plasma membrane"/>
    <property type="evidence" value="ECO:0007669"/>
    <property type="project" value="UniProtKB-SubCell"/>
</dbReference>
<dbReference type="EMBL" id="BMHQ01000008">
    <property type="protein sequence ID" value="GGE20747.1"/>
    <property type="molecule type" value="Genomic_DNA"/>
</dbReference>
<organism evidence="10 11">
    <name type="scientific">Marinithermofilum abyssi</name>
    <dbReference type="NCBI Taxonomy" id="1571185"/>
    <lineage>
        <taxon>Bacteria</taxon>
        <taxon>Bacillati</taxon>
        <taxon>Bacillota</taxon>
        <taxon>Bacilli</taxon>
        <taxon>Bacillales</taxon>
        <taxon>Thermoactinomycetaceae</taxon>
        <taxon>Marinithermofilum</taxon>
    </lineage>
</organism>